<dbReference type="Gene3D" id="3.40.50.720">
    <property type="entry name" value="NAD(P)-binding Rossmann-like Domain"/>
    <property type="match status" value="1"/>
</dbReference>
<dbReference type="AlphaFoldDB" id="A0A845A0R6"/>
<evidence type="ECO:0000256" key="1">
    <source>
        <dbReference type="ARBA" id="ARBA00004370"/>
    </source>
</evidence>
<dbReference type="EMBL" id="WTYH01000001">
    <property type="protein sequence ID" value="MXO93538.1"/>
    <property type="molecule type" value="Genomic_DNA"/>
</dbReference>
<evidence type="ECO:0000313" key="5">
    <source>
        <dbReference type="Proteomes" id="UP000460626"/>
    </source>
</evidence>
<name>A0A845A0R6_9SPHN</name>
<dbReference type="Proteomes" id="UP000460626">
    <property type="component" value="Unassembled WGS sequence"/>
</dbReference>
<dbReference type="InterPro" id="IPR036291">
    <property type="entry name" value="NAD(P)-bd_dom_sf"/>
</dbReference>
<organism evidence="4 5">
    <name type="scientific">Aurantiacibacter arachoides</name>
    <dbReference type="NCBI Taxonomy" id="1850444"/>
    <lineage>
        <taxon>Bacteria</taxon>
        <taxon>Pseudomonadati</taxon>
        <taxon>Pseudomonadota</taxon>
        <taxon>Alphaproteobacteria</taxon>
        <taxon>Sphingomonadales</taxon>
        <taxon>Erythrobacteraceae</taxon>
        <taxon>Aurantiacibacter</taxon>
    </lineage>
</organism>
<feature type="domain" description="NAD-dependent epimerase/dehydratase" evidence="3">
    <location>
        <begin position="7"/>
        <end position="117"/>
    </location>
</feature>
<dbReference type="PANTHER" id="PTHR14097">
    <property type="entry name" value="OXIDOREDUCTASE HTATIP2"/>
    <property type="match status" value="1"/>
</dbReference>
<gene>
    <name evidence="4" type="ORF">GRI62_07955</name>
</gene>
<keyword evidence="5" id="KW-1185">Reference proteome</keyword>
<comment type="subcellular location">
    <subcellularLocation>
        <location evidence="1">Membrane</location>
    </subcellularLocation>
</comment>
<proteinExistence type="predicted"/>
<dbReference type="InterPro" id="IPR001509">
    <property type="entry name" value="Epimerase_deHydtase"/>
</dbReference>
<dbReference type="PANTHER" id="PTHR14097:SF7">
    <property type="entry name" value="OXIDOREDUCTASE HTATIP2"/>
    <property type="match status" value="1"/>
</dbReference>
<dbReference type="SUPFAM" id="SSF51735">
    <property type="entry name" value="NAD(P)-binding Rossmann-fold domains"/>
    <property type="match status" value="1"/>
</dbReference>
<keyword evidence="2" id="KW-0472">Membrane</keyword>
<sequence length="238" mass="25519">MSENLRILLVGATGLIGRTIIARSPDLAGIVLQGVARREIPFPEGVRMELVLADTDAWPSVITQLEPDAVISALGTTRKKAGSDTAFAAVDHDLVLEVAKAAKAVNVRNFVQVSSVGADPYSKNTYLKVKGEAEADLRKLRIRRLDLLRPGLLRGKRRNDLRVAEKAGQFIAPLADLFLRGDSAKYRSIRAGSVADAALACAMARAGGQFVHEHDGIMRLAREFERGLAAAGAAEEVA</sequence>
<dbReference type="OrthoDB" id="9798632at2"/>
<evidence type="ECO:0000313" key="4">
    <source>
        <dbReference type="EMBL" id="MXO93538.1"/>
    </source>
</evidence>
<accession>A0A845A0R6</accession>
<protein>
    <submittedName>
        <fullName evidence="4">NAD(P)H-binding protein</fullName>
    </submittedName>
</protein>
<reference evidence="4 5" key="1">
    <citation type="submission" date="2019-12" db="EMBL/GenBank/DDBJ databases">
        <title>Genomic-based taxomic classification of the family Erythrobacteraceae.</title>
        <authorList>
            <person name="Xu L."/>
        </authorList>
    </citation>
    <scope>NUCLEOTIDE SEQUENCE [LARGE SCALE GENOMIC DNA]</scope>
    <source>
        <strain evidence="4 5">RC4-10-4</strain>
    </source>
</reference>
<dbReference type="GO" id="GO:0016020">
    <property type="term" value="C:membrane"/>
    <property type="evidence" value="ECO:0007669"/>
    <property type="project" value="UniProtKB-SubCell"/>
</dbReference>
<comment type="caution">
    <text evidence="4">The sequence shown here is derived from an EMBL/GenBank/DDBJ whole genome shotgun (WGS) entry which is preliminary data.</text>
</comment>
<dbReference type="Pfam" id="PF01370">
    <property type="entry name" value="Epimerase"/>
    <property type="match status" value="1"/>
</dbReference>
<evidence type="ECO:0000259" key="3">
    <source>
        <dbReference type="Pfam" id="PF01370"/>
    </source>
</evidence>
<evidence type="ECO:0000256" key="2">
    <source>
        <dbReference type="ARBA" id="ARBA00023136"/>
    </source>
</evidence>
<dbReference type="RefSeq" id="WP_131452802.1">
    <property type="nucleotide sequence ID" value="NZ_BMJK01000001.1"/>
</dbReference>